<gene>
    <name evidence="1" type="ORF">A1Q2_01041</name>
</gene>
<dbReference type="Proteomes" id="UP000006757">
    <property type="component" value="Unassembled WGS sequence"/>
</dbReference>
<dbReference type="PANTHER" id="PTHR35332">
    <property type="entry name" value="REGULATION OF ENOLASE PROTEIN 1"/>
    <property type="match status" value="1"/>
</dbReference>
<proteinExistence type="predicted"/>
<keyword evidence="2" id="KW-1185">Reference proteome</keyword>
<dbReference type="EMBL" id="AMBO01000213">
    <property type="protein sequence ID" value="EKD04658.1"/>
    <property type="molecule type" value="Genomic_DNA"/>
</dbReference>
<reference evidence="1 2" key="1">
    <citation type="journal article" date="2012" name="Eukaryot. Cell">
        <title>Genome sequence of the Trichosporon asahii environmental strain CBS 8904.</title>
        <authorList>
            <person name="Yang R.Y."/>
            <person name="Li H.T."/>
            <person name="Zhu H."/>
            <person name="Zhou G.P."/>
            <person name="Wang M."/>
            <person name="Wang L."/>
        </authorList>
    </citation>
    <scope>NUCLEOTIDE SEQUENCE [LARGE SCALE GENOMIC DNA]</scope>
    <source>
        <strain evidence="1 2">CBS 8904</strain>
    </source>
</reference>
<dbReference type="Pfam" id="PF07081">
    <property type="entry name" value="DUF1349"/>
    <property type="match status" value="1"/>
</dbReference>
<dbReference type="Gene3D" id="2.60.120.200">
    <property type="match status" value="1"/>
</dbReference>
<accession>K1W714</accession>
<evidence type="ECO:0000313" key="1">
    <source>
        <dbReference type="EMBL" id="EKD04658.1"/>
    </source>
</evidence>
<name>K1W714_TRIAC</name>
<organism evidence="1 2">
    <name type="scientific">Trichosporon asahii var. asahii (strain CBS 8904)</name>
    <name type="common">Yeast</name>
    <dbReference type="NCBI Taxonomy" id="1220162"/>
    <lineage>
        <taxon>Eukaryota</taxon>
        <taxon>Fungi</taxon>
        <taxon>Dikarya</taxon>
        <taxon>Basidiomycota</taxon>
        <taxon>Agaricomycotina</taxon>
        <taxon>Tremellomycetes</taxon>
        <taxon>Trichosporonales</taxon>
        <taxon>Trichosporonaceae</taxon>
        <taxon>Trichosporon</taxon>
    </lineage>
</organism>
<dbReference type="InterPro" id="IPR009784">
    <property type="entry name" value="DUF1349"/>
</dbReference>
<dbReference type="AlphaFoldDB" id="K1W714"/>
<comment type="caution">
    <text evidence="1">The sequence shown here is derived from an EMBL/GenBank/DDBJ whole genome shotgun (WGS) entry which is preliminary data.</text>
</comment>
<dbReference type="InParanoid" id="K1W714"/>
<protein>
    <submittedName>
        <fullName evidence="1">Uncharacterized protein</fullName>
    </submittedName>
</protein>
<dbReference type="PANTHER" id="PTHR35332:SF2">
    <property type="entry name" value="REGULATION OF ENOLASE PROTEIN 1"/>
    <property type="match status" value="1"/>
</dbReference>
<dbReference type="HOGENOM" id="CLU_077750_0_0_1"/>
<sequence length="264" mass="29410">MSVGVTRRTLRPSIPQISFEPTPDRPWRWTNASHSAALNVTPDRVEMEAPLGTDWLRSAPAPESWTEPEGLERRSAPAYMFPLQRNFRASVRIQGRWHGDWDQACIFLLEGRGEGDDNGQETHGSWIKVGVEHDAGYEFVGTVLTNPNSDWSCYPLPFETAAVGVDHSKSLLVVIEKLSDHVWIWIGTGDDDDEDASDEYMSDGEEPSIQGIRECKGFAVHTNEDSWWRLGVMTASPPGGAGKQGATGVFTDFRFEQVQTTEDS</sequence>
<evidence type="ECO:0000313" key="2">
    <source>
        <dbReference type="Proteomes" id="UP000006757"/>
    </source>
</evidence>